<dbReference type="Proteomes" id="UP000070136">
    <property type="component" value="Unassembled WGS sequence"/>
</dbReference>
<comment type="caution">
    <text evidence="2">The sequence shown here is derived from an EMBL/GenBank/DDBJ whole genome shotgun (WGS) entry which is preliminary data.</text>
</comment>
<proteinExistence type="predicted"/>
<reference evidence="2 3" key="1">
    <citation type="submission" date="2016-01" db="EMBL/GenBank/DDBJ databases">
        <title>Highly variable Streptococcus oralis are common among viridans streptococci isolated from primates.</title>
        <authorList>
            <person name="Denapaite D."/>
            <person name="Rieger M."/>
            <person name="Koendgen S."/>
            <person name="Brueckner R."/>
            <person name="Ochigava I."/>
            <person name="Kappeler P."/>
            <person name="Maetz-Rensing K."/>
            <person name="Leendertz F."/>
            <person name="Hakenbeck R."/>
        </authorList>
    </citation>
    <scope>NUCLEOTIDE SEQUENCE [LARGE SCALE GENOMIC DNA]</scope>
    <source>
        <strain evidence="2 3">DD28</strain>
    </source>
</reference>
<dbReference type="PATRIC" id="fig|28037.234.peg.1652"/>
<protein>
    <submittedName>
        <fullName evidence="2">Uncharacterized protein</fullName>
    </submittedName>
</protein>
<keyword evidence="1" id="KW-0812">Transmembrane</keyword>
<sequence>MTRKFHPIYQDEAVFVFFKNDMTMEFSELIIFMVIIVLLKNRVEA</sequence>
<gene>
    <name evidence="2" type="ORF">SMIDD28_01579</name>
</gene>
<feature type="transmembrane region" description="Helical" evidence="1">
    <location>
        <begin position="22"/>
        <end position="39"/>
    </location>
</feature>
<name>A0A139Q5Y8_STRMT</name>
<accession>A0A139Q5Y8</accession>
<evidence type="ECO:0000256" key="1">
    <source>
        <dbReference type="SAM" id="Phobius"/>
    </source>
</evidence>
<evidence type="ECO:0000313" key="2">
    <source>
        <dbReference type="EMBL" id="KXT97953.1"/>
    </source>
</evidence>
<dbReference type="AlphaFoldDB" id="A0A139Q5Y8"/>
<evidence type="ECO:0000313" key="3">
    <source>
        <dbReference type="Proteomes" id="UP000070136"/>
    </source>
</evidence>
<dbReference type="EMBL" id="LQOA01000042">
    <property type="protein sequence ID" value="KXT97953.1"/>
    <property type="molecule type" value="Genomic_DNA"/>
</dbReference>
<keyword evidence="1" id="KW-1133">Transmembrane helix</keyword>
<organism evidence="2 3">
    <name type="scientific">Streptococcus mitis</name>
    <dbReference type="NCBI Taxonomy" id="28037"/>
    <lineage>
        <taxon>Bacteria</taxon>
        <taxon>Bacillati</taxon>
        <taxon>Bacillota</taxon>
        <taxon>Bacilli</taxon>
        <taxon>Lactobacillales</taxon>
        <taxon>Streptococcaceae</taxon>
        <taxon>Streptococcus</taxon>
        <taxon>Streptococcus mitis group</taxon>
    </lineage>
</organism>
<keyword evidence="1" id="KW-0472">Membrane</keyword>